<keyword evidence="4" id="KW-1185">Reference proteome</keyword>
<feature type="region of interest" description="Disordered" evidence="1">
    <location>
        <begin position="84"/>
        <end position="110"/>
    </location>
</feature>
<dbReference type="Proteomes" id="UP001056201">
    <property type="component" value="Chromosome 2"/>
</dbReference>
<name>A0ABY4SGH6_AQUTE</name>
<evidence type="ECO:0000256" key="2">
    <source>
        <dbReference type="SAM" id="Phobius"/>
    </source>
</evidence>
<evidence type="ECO:0000256" key="1">
    <source>
        <dbReference type="SAM" id="MobiDB-lite"/>
    </source>
</evidence>
<reference evidence="3" key="1">
    <citation type="submission" date="2022-05" db="EMBL/GenBank/DDBJ databases">
        <title>An RpoN-dependent PEP-CTERM gene is involved in floc formation of an Aquincola tertiaricarbonis strain.</title>
        <authorList>
            <person name="Qiu D."/>
            <person name="Xia M."/>
        </authorList>
    </citation>
    <scope>NUCLEOTIDE SEQUENCE</scope>
    <source>
        <strain evidence="3">RN12</strain>
    </source>
</reference>
<feature type="transmembrane region" description="Helical" evidence="2">
    <location>
        <begin position="43"/>
        <end position="63"/>
    </location>
</feature>
<accession>A0ABY4SGH6</accession>
<evidence type="ECO:0000313" key="3">
    <source>
        <dbReference type="EMBL" id="URI11321.1"/>
    </source>
</evidence>
<dbReference type="RefSeq" id="WP_250199517.1">
    <property type="nucleotide sequence ID" value="NZ_CP097636.1"/>
</dbReference>
<dbReference type="EMBL" id="CP097636">
    <property type="protein sequence ID" value="URI11321.1"/>
    <property type="molecule type" value="Genomic_DNA"/>
</dbReference>
<protein>
    <submittedName>
        <fullName evidence="3">Uncharacterized protein</fullName>
    </submittedName>
</protein>
<keyword evidence="2" id="KW-0472">Membrane</keyword>
<sequence length="110" mass="11072">MKTHAMDASTLADVAEAVPAIATVEADEDHPELPWRARGRLPLPVWLSIVVPSVSMVLALLLASAVDALPRAGSGTRVAVSCDAPPPSATGGANAGSGCRRNAPAGAPAR</sequence>
<organism evidence="3 4">
    <name type="scientific">Aquincola tertiaricarbonis</name>
    <dbReference type="NCBI Taxonomy" id="391953"/>
    <lineage>
        <taxon>Bacteria</taxon>
        <taxon>Pseudomonadati</taxon>
        <taxon>Pseudomonadota</taxon>
        <taxon>Betaproteobacteria</taxon>
        <taxon>Burkholderiales</taxon>
        <taxon>Sphaerotilaceae</taxon>
        <taxon>Aquincola</taxon>
    </lineage>
</organism>
<gene>
    <name evidence="3" type="ORF">MW290_20435</name>
</gene>
<keyword evidence="2" id="KW-0812">Transmembrane</keyword>
<proteinExistence type="predicted"/>
<keyword evidence="2" id="KW-1133">Transmembrane helix</keyword>
<evidence type="ECO:0000313" key="4">
    <source>
        <dbReference type="Proteomes" id="UP001056201"/>
    </source>
</evidence>